<keyword evidence="5" id="KW-1185">Reference proteome</keyword>
<dbReference type="InterPro" id="IPR051240">
    <property type="entry name" value="Mito_RNA-Proc/Resp"/>
</dbReference>
<feature type="compositionally biased region" description="Low complexity" evidence="3">
    <location>
        <begin position="993"/>
        <end position="1005"/>
    </location>
</feature>
<feature type="region of interest" description="Disordered" evidence="3">
    <location>
        <begin position="111"/>
        <end position="130"/>
    </location>
</feature>
<feature type="compositionally biased region" description="Gly residues" evidence="3">
    <location>
        <begin position="187"/>
        <end position="205"/>
    </location>
</feature>
<feature type="region of interest" description="Disordered" evidence="3">
    <location>
        <begin position="915"/>
        <end position="947"/>
    </location>
</feature>
<dbReference type="Gene3D" id="1.25.40.10">
    <property type="entry name" value="Tetratricopeptide repeat domain"/>
    <property type="match status" value="4"/>
</dbReference>
<dbReference type="PROSITE" id="PS51375">
    <property type="entry name" value="PPR"/>
    <property type="match status" value="4"/>
</dbReference>
<dbReference type="GO" id="GO:0003729">
    <property type="term" value="F:mRNA binding"/>
    <property type="evidence" value="ECO:0007669"/>
    <property type="project" value="TreeGrafter"/>
</dbReference>
<evidence type="ECO:0000256" key="2">
    <source>
        <dbReference type="PROSITE-ProRule" id="PRU00708"/>
    </source>
</evidence>
<feature type="repeat" description="PPR" evidence="2">
    <location>
        <begin position="432"/>
        <end position="466"/>
    </location>
</feature>
<feature type="region of interest" description="Disordered" evidence="3">
    <location>
        <begin position="182"/>
        <end position="227"/>
    </location>
</feature>
<feature type="repeat" description="PPR" evidence="2">
    <location>
        <begin position="1085"/>
        <end position="1119"/>
    </location>
</feature>
<dbReference type="Pfam" id="PF13041">
    <property type="entry name" value="PPR_2"/>
    <property type="match status" value="3"/>
</dbReference>
<dbReference type="Proteomes" id="UP000256970">
    <property type="component" value="Unassembled WGS sequence"/>
</dbReference>
<dbReference type="InterPro" id="IPR002885">
    <property type="entry name" value="PPR_rpt"/>
</dbReference>
<sequence>MQQQQQLHDFGSSAAAAPAGPAGYSPFAGSSHSSGFLPPTPPRPHQAGTPQAAHSLSRLGSQQQQQQQQQMHQGDAAAGMFHYGAGAAGASPGAGGYGALSRAGSSAYGGGYSSAAGTGPPGSPAPASPAPLSAALAAAELLQGGSSAAIQAAAAAAGSAFGDQQQQQQQQYRGGSAPIARQVSGMQQGGGGIGRMDSGGWGGFGTLPAETLSPTGMPGSYHAGSPLPRAATISMQQLLQHQQQQQQQQAMARSFSLDGDLMAAAHAAQQAAAAGHGGVGMGMGGYGGGGMMQGGAASAGRWSGGRMQQQQQQMDAGGYGADQGRLFGAVYDMKSLTAALAHVQAGTGDVRRMLASCTFRPRLPGLTKLVSQMSREGHWAKSLELYESLAAVGVRPDTTITNAAISACDKGGQWEKALQLFKAMPDMGMERDAITYSALISALSKGRQWGMAIDVFNHMVAEGVECDAVTCCSLITALDKGGQWQLAEQVFIQMYQSHGQFHVLLEGMQQESPGGSTLASPSPLAGTFTAEALSALSIQEEQLPPAEQLQSLAPPGLMQSNDPAAAAATGGEEGAAGAAGAGKRPQLFSAAAVAKYSRVAAAVPVGGVAQLPSAALHACMESLAVPAAGSPITASSCTTGSLTAVPGLAGSAKQLPHQPGSSSSSVPGQQQASAPGLQVVTQASLPAAAPAKLAGALTTPGSQAGVVGVQARPDVSVLQAGVLSPKPEAEPEPQLSSPQPDVAGPWPELSGLQAGASGCEADGSSKDSGGIVRTLSGAWSRVVGANRAAAEAAAAAAAAAADTAEDAGVTTAAAAAAPGAAAGSLWPRSSTGSSSMSGVCSVSVILPGSSELLTTSDAVVFLPGAAAKPGSSDATAADGASTTQQQQQQQQQQATHSSPNSVLVRSLSAQLADMGLGPASTTDASSSSSSSTAATQPPHGKDAAAAAAAAPTSAAAGQSVFAAEASADTPAAAAAAAAAAAGSPNRPPIHPMRSGSGLGQLSQSPLRQGSLQLQRSGSVGLASPSGGIGLRLGRAGSLNSKKSSPNRVCCNALLAAYARAVPPRWKQALKLLEVMWQCGGELVPDIVSYNTVMKACGNAQQTDTAFQLYHHMQQRGIQPTVATYGTLITIASEAQAYSRVKESWGWLQASGLPVHITCVNSYLTALIKEDNWDCAVELFQELKANRLGVRPNSVTYNILMSACLARDKPQTVKVLFDEMLSCSLSPSLISYKTLLHAYAKMGAWQESLGLLQHMCTSAAVRPSTTSFNTVFCTLSNVAAAVGDMDRPAICSRALEVYGLMLDQPGVTPDSTLYRNMVSTFAACQAHAVVLQLSLLMAQQGHSLDPATAAAALDALQAQHAWQHAGQLLRACYGVGTVVSQLVVQRLLLVCVQEGCWKAAREVLQVSAAAGQLEDIAQLLQQYRSQLQAAHASAGSLQFGSNAAQGLLPNETLDELLFLVFLQGQFATRGWVQALDLYNVMKSDRGAAFAAGNAGVTAALLELLVCCGGTEGLLAAVQLVDSAHAAGTMGHYLLHPGTLGQGPAGSSTGTTPTADLGAATSSALLSPQQQLILQLESASLGENSPQPGSAAAAGSLFGLGGTASSFAGQLGFPGQEQQFAGSPSSNIGMQGQGTPQPLTFVDVRGCSAAEAVAILLSWLGQVVQLHASGLQLQCHAVCIYTGGWGGVSTEELAAIVLHVPAPQPAGQTAPAAAASESAGSAGSGAAASEESAPAPGAAPSPAGTEEAGSNAAAATPAPASAASPAAAAPVPLPVDDAALSSISAHAAVLAALGGQLGPMLGCSSPMELLVPFSSGGKLALGLLCCSAVPVLLPDEQQGGGVLLSGQELQAAVAGALDASRT</sequence>
<dbReference type="InterPro" id="IPR011990">
    <property type="entry name" value="TPR-like_helical_dom_sf"/>
</dbReference>
<feature type="region of interest" description="Disordered" evidence="3">
    <location>
        <begin position="725"/>
        <end position="767"/>
    </location>
</feature>
<feature type="region of interest" description="Disordered" evidence="3">
    <location>
        <begin position="1"/>
        <end position="75"/>
    </location>
</feature>
<proteinExistence type="predicted"/>
<feature type="compositionally biased region" description="Polar residues" evidence="3">
    <location>
        <begin position="48"/>
        <end position="61"/>
    </location>
</feature>
<feature type="region of interest" description="Disordered" evidence="3">
    <location>
        <begin position="552"/>
        <end position="579"/>
    </location>
</feature>
<feature type="compositionally biased region" description="Low complexity" evidence="3">
    <location>
        <begin position="870"/>
        <end position="893"/>
    </location>
</feature>
<organism evidence="4 5">
    <name type="scientific">Tetradesmus obliquus</name>
    <name type="common">Green alga</name>
    <name type="synonym">Acutodesmus obliquus</name>
    <dbReference type="NCBI Taxonomy" id="3088"/>
    <lineage>
        <taxon>Eukaryota</taxon>
        <taxon>Viridiplantae</taxon>
        <taxon>Chlorophyta</taxon>
        <taxon>core chlorophytes</taxon>
        <taxon>Chlorophyceae</taxon>
        <taxon>CS clade</taxon>
        <taxon>Sphaeropleales</taxon>
        <taxon>Scenedesmaceae</taxon>
        <taxon>Tetradesmus</taxon>
    </lineage>
</organism>
<protein>
    <recommendedName>
        <fullName evidence="6">Pentacotripeptide-repeat region of PRORP domain-containing protein</fullName>
    </recommendedName>
</protein>
<evidence type="ECO:0000256" key="3">
    <source>
        <dbReference type="SAM" id="MobiDB-lite"/>
    </source>
</evidence>
<accession>A0A383VFX7</accession>
<evidence type="ECO:0000313" key="4">
    <source>
        <dbReference type="EMBL" id="SZX63833.1"/>
    </source>
</evidence>
<feature type="region of interest" description="Disordered" evidence="3">
    <location>
        <begin position="978"/>
        <end position="1005"/>
    </location>
</feature>
<feature type="compositionally biased region" description="Low complexity" evidence="3">
    <location>
        <begin position="11"/>
        <end position="31"/>
    </location>
</feature>
<dbReference type="STRING" id="3088.A0A383VFX7"/>
<evidence type="ECO:0000256" key="1">
    <source>
        <dbReference type="ARBA" id="ARBA00022737"/>
    </source>
</evidence>
<feature type="repeat" description="PPR" evidence="2">
    <location>
        <begin position="1192"/>
        <end position="1226"/>
    </location>
</feature>
<dbReference type="Pfam" id="PF01535">
    <property type="entry name" value="PPR"/>
    <property type="match status" value="1"/>
</dbReference>
<dbReference type="PANTHER" id="PTHR47933">
    <property type="entry name" value="PENTATRICOPEPTIDE REPEAT-CONTAINING PROTEIN 1, MITOCHONDRIAL"/>
    <property type="match status" value="1"/>
</dbReference>
<keyword evidence="1" id="KW-0677">Repeat</keyword>
<reference evidence="4 5" key="1">
    <citation type="submission" date="2016-10" db="EMBL/GenBank/DDBJ databases">
        <authorList>
            <person name="Cai Z."/>
        </authorList>
    </citation>
    <scope>NUCLEOTIDE SEQUENCE [LARGE SCALE GENOMIC DNA]</scope>
</reference>
<feature type="region of interest" description="Disordered" evidence="3">
    <location>
        <begin position="867"/>
        <end position="902"/>
    </location>
</feature>
<feature type="region of interest" description="Disordered" evidence="3">
    <location>
        <begin position="650"/>
        <end position="675"/>
    </location>
</feature>
<dbReference type="PANTHER" id="PTHR47933:SF11">
    <property type="entry name" value="PENTATRICOPEPTIDE REPEAT-CONTAINING PROTEIN 2"/>
    <property type="match status" value="1"/>
</dbReference>
<evidence type="ECO:0000313" key="5">
    <source>
        <dbReference type="Proteomes" id="UP000256970"/>
    </source>
</evidence>
<dbReference type="NCBIfam" id="TIGR00756">
    <property type="entry name" value="PPR"/>
    <property type="match status" value="3"/>
</dbReference>
<dbReference type="EMBL" id="FNXT01000347">
    <property type="protein sequence ID" value="SZX63833.1"/>
    <property type="molecule type" value="Genomic_DNA"/>
</dbReference>
<feature type="compositionally biased region" description="Low complexity" evidence="3">
    <location>
        <begin position="656"/>
        <end position="675"/>
    </location>
</feature>
<name>A0A383VFX7_TETOB</name>
<feature type="repeat" description="PPR" evidence="2">
    <location>
        <begin position="397"/>
        <end position="431"/>
    </location>
</feature>
<gene>
    <name evidence="4" type="ORF">BQ4739_LOCUS4377</name>
</gene>
<feature type="region of interest" description="Disordered" evidence="3">
    <location>
        <begin position="1704"/>
        <end position="1755"/>
    </location>
</feature>
<feature type="compositionally biased region" description="Low complexity" evidence="3">
    <location>
        <begin position="919"/>
        <end position="935"/>
    </location>
</feature>
<evidence type="ECO:0008006" key="6">
    <source>
        <dbReference type="Google" id="ProtNLM"/>
    </source>
</evidence>